<proteinExistence type="predicted"/>
<evidence type="ECO:0000313" key="2">
    <source>
        <dbReference type="Proteomes" id="UP000195442"/>
    </source>
</evidence>
<gene>
    <name evidence="1" type="ORF">CRENPOLYSF2_3280005</name>
</gene>
<dbReference type="Proteomes" id="UP000195442">
    <property type="component" value="Unassembled WGS sequence"/>
</dbReference>
<reference evidence="2" key="1">
    <citation type="submission" date="2017-02" db="EMBL/GenBank/DDBJ databases">
        <authorList>
            <person name="Daims H."/>
        </authorList>
    </citation>
    <scope>NUCLEOTIDE SEQUENCE [LARGE SCALE GENOMIC DNA]</scope>
</reference>
<dbReference type="OrthoDB" id="9771433at2"/>
<sequence length="148" mass="15659">MATKTEHKQIDLFPVIPAIENLGVTKFQVSGAGVQATVEGVTNTNDIALLDNPCWQKAVGAWLLTLCGNDVDMAMVQVKKAYLDYINKAGEVHRPTDGVIDTGLGVVMNYATTPETISDGSGVAGAVIDLVKKDKAPHKNGKSKSLHG</sequence>
<dbReference type="EMBL" id="FUKJ01000255">
    <property type="protein sequence ID" value="SJM93386.1"/>
    <property type="molecule type" value="Genomic_DNA"/>
</dbReference>
<evidence type="ECO:0000313" key="1">
    <source>
        <dbReference type="EMBL" id="SJM93386.1"/>
    </source>
</evidence>
<dbReference type="RefSeq" id="WP_087147361.1">
    <property type="nucleotide sequence ID" value="NZ_FUKJ01000255.1"/>
</dbReference>
<organism evidence="1 2">
    <name type="scientific">Crenothrix polyspora</name>
    <dbReference type="NCBI Taxonomy" id="360316"/>
    <lineage>
        <taxon>Bacteria</taxon>
        <taxon>Pseudomonadati</taxon>
        <taxon>Pseudomonadota</taxon>
        <taxon>Gammaproteobacteria</taxon>
        <taxon>Methylococcales</taxon>
        <taxon>Crenotrichaceae</taxon>
        <taxon>Crenothrix</taxon>
    </lineage>
</organism>
<keyword evidence="2" id="KW-1185">Reference proteome</keyword>
<protein>
    <submittedName>
        <fullName evidence="1">Uncharacterized protein</fullName>
    </submittedName>
</protein>
<dbReference type="AlphaFoldDB" id="A0A1R4HB37"/>
<name>A0A1R4HB37_9GAMM</name>
<accession>A0A1R4HB37</accession>